<dbReference type="InterPro" id="IPR036291">
    <property type="entry name" value="NAD(P)-bd_dom_sf"/>
</dbReference>
<organism evidence="4 5">
    <name type="scientific">Fragilariopsis cylindrus CCMP1102</name>
    <dbReference type="NCBI Taxonomy" id="635003"/>
    <lineage>
        <taxon>Eukaryota</taxon>
        <taxon>Sar</taxon>
        <taxon>Stramenopiles</taxon>
        <taxon>Ochrophyta</taxon>
        <taxon>Bacillariophyta</taxon>
        <taxon>Bacillariophyceae</taxon>
        <taxon>Bacillariophycidae</taxon>
        <taxon>Bacillariales</taxon>
        <taxon>Bacillariaceae</taxon>
        <taxon>Fragilariopsis</taxon>
    </lineage>
</organism>
<gene>
    <name evidence="4" type="ORF">FRACYDRAFT_224818</name>
</gene>
<dbReference type="SUPFAM" id="SSF51735">
    <property type="entry name" value="NAD(P)-binding Rossmann-fold domains"/>
    <property type="match status" value="1"/>
</dbReference>
<dbReference type="AlphaFoldDB" id="A0A1E7FJZ9"/>
<evidence type="ECO:0000313" key="4">
    <source>
        <dbReference type="EMBL" id="OEU18477.1"/>
    </source>
</evidence>
<protein>
    <submittedName>
        <fullName evidence="4">NAD(P)-binding protein</fullName>
    </submittedName>
</protein>
<name>A0A1E7FJZ9_9STRA</name>
<dbReference type="InParanoid" id="A0A1E7FJZ9"/>
<sequence>MNGRSLTLISLLGWIIANGDGFSLRPVVTIRSTSSSLSSTEDNDNAELSLIPTNEVVKKVAVTGATGKTGRLVVEELLKRKVEVVGLVRNKEKALEVFSSNEDNDMLSIQECILTDQISIAKAVEGCDATIWCATGFADETQSKDNDDSPKNESIFAKVLSFFGIDSKDGASNDDSTPPPPPPSSKQSIDIVGIPIIAKLIMQQQKQQTDYPKVVMLSSAGITRPSWDEKKKEQLRGCADIHIKAESEQKLREVEMEGVGEGQINNNYCIVRPCGLNDDWPEGARPIFSQGDVAVGRINRNDVAKILCDVLSIPEACSKTFEVIGMAGYPAQTDIGPALSQLKLDTEDLTESEVYATYLMAQQLLPGERQDAAALAMGQTYEQLDKGETGRLGERGKENAEAAAPKPTTTSV</sequence>
<dbReference type="KEGG" id="fcy:FRACYDRAFT_224818"/>
<dbReference type="InterPro" id="IPR016040">
    <property type="entry name" value="NAD(P)-bd_dom"/>
</dbReference>
<feature type="domain" description="NAD(P)-binding" evidence="3">
    <location>
        <begin position="64"/>
        <end position="312"/>
    </location>
</feature>
<evidence type="ECO:0000256" key="2">
    <source>
        <dbReference type="SAM" id="SignalP"/>
    </source>
</evidence>
<dbReference type="OrthoDB" id="426386at2759"/>
<evidence type="ECO:0000259" key="3">
    <source>
        <dbReference type="Pfam" id="PF13460"/>
    </source>
</evidence>
<evidence type="ECO:0000256" key="1">
    <source>
        <dbReference type="SAM" id="MobiDB-lite"/>
    </source>
</evidence>
<reference evidence="4 5" key="1">
    <citation type="submission" date="2016-09" db="EMBL/GenBank/DDBJ databases">
        <title>Extensive genetic diversity and differential bi-allelic expression allows diatom success in the polar Southern Ocean.</title>
        <authorList>
            <consortium name="DOE Joint Genome Institute"/>
            <person name="Mock T."/>
            <person name="Otillar R.P."/>
            <person name="Strauss J."/>
            <person name="Dupont C."/>
            <person name="Frickenhaus S."/>
            <person name="Maumus F."/>
            <person name="Mcmullan M."/>
            <person name="Sanges R."/>
            <person name="Schmutz J."/>
            <person name="Toseland A."/>
            <person name="Valas R."/>
            <person name="Veluchamy A."/>
            <person name="Ward B.J."/>
            <person name="Allen A."/>
            <person name="Barry K."/>
            <person name="Falciatore A."/>
            <person name="Ferrante M."/>
            <person name="Fortunato A.E."/>
            <person name="Gloeckner G."/>
            <person name="Gruber A."/>
            <person name="Hipkin R."/>
            <person name="Janech M."/>
            <person name="Kroth P."/>
            <person name="Leese F."/>
            <person name="Lindquist E."/>
            <person name="Lyon B.R."/>
            <person name="Martin J."/>
            <person name="Mayer C."/>
            <person name="Parker M."/>
            <person name="Quesneville H."/>
            <person name="Raymond J."/>
            <person name="Uhlig C."/>
            <person name="Valentin K.U."/>
            <person name="Worden A.Z."/>
            <person name="Armbrust E.V."/>
            <person name="Bowler C."/>
            <person name="Green B."/>
            <person name="Moulton V."/>
            <person name="Van Oosterhout C."/>
            <person name="Grigoriev I."/>
        </authorList>
    </citation>
    <scope>NUCLEOTIDE SEQUENCE [LARGE SCALE GENOMIC DNA]</scope>
    <source>
        <strain evidence="4 5">CCMP1102</strain>
    </source>
</reference>
<keyword evidence="2" id="KW-0732">Signal</keyword>
<dbReference type="Gene3D" id="3.40.50.720">
    <property type="entry name" value="NAD(P)-binding Rossmann-like Domain"/>
    <property type="match status" value="1"/>
</dbReference>
<keyword evidence="5" id="KW-1185">Reference proteome</keyword>
<dbReference type="EMBL" id="KV784356">
    <property type="protein sequence ID" value="OEU18477.1"/>
    <property type="molecule type" value="Genomic_DNA"/>
</dbReference>
<dbReference type="Pfam" id="PF13460">
    <property type="entry name" value="NAD_binding_10"/>
    <property type="match status" value="1"/>
</dbReference>
<accession>A0A1E7FJZ9</accession>
<evidence type="ECO:0000313" key="5">
    <source>
        <dbReference type="Proteomes" id="UP000095751"/>
    </source>
</evidence>
<proteinExistence type="predicted"/>
<dbReference type="Proteomes" id="UP000095751">
    <property type="component" value="Unassembled WGS sequence"/>
</dbReference>
<feature type="chain" id="PRO_5009193223" evidence="2">
    <location>
        <begin position="22"/>
        <end position="412"/>
    </location>
</feature>
<feature type="signal peptide" evidence="2">
    <location>
        <begin position="1"/>
        <end position="21"/>
    </location>
</feature>
<dbReference type="PANTHER" id="PTHR15020:SF11">
    <property type="entry name" value="OS06G0360300 PROTEIN"/>
    <property type="match status" value="1"/>
</dbReference>
<dbReference type="PANTHER" id="PTHR15020">
    <property type="entry name" value="FLAVIN REDUCTASE-RELATED"/>
    <property type="match status" value="1"/>
</dbReference>
<feature type="region of interest" description="Disordered" evidence="1">
    <location>
        <begin position="168"/>
        <end position="188"/>
    </location>
</feature>
<feature type="region of interest" description="Disordered" evidence="1">
    <location>
        <begin position="383"/>
        <end position="412"/>
    </location>
</feature>
<feature type="compositionally biased region" description="Basic and acidic residues" evidence="1">
    <location>
        <begin position="383"/>
        <end position="400"/>
    </location>
</feature>